<gene>
    <name evidence="3" type="ORF">XSP_002752</name>
    <name evidence="2" type="ORF">XSP_002775</name>
</gene>
<dbReference type="EMBL" id="LR861807">
    <property type="protein sequence ID" value="CAD1793921.1"/>
    <property type="molecule type" value="Genomic_DNA"/>
</dbReference>
<evidence type="ECO:0000313" key="3">
    <source>
        <dbReference type="EMBL" id="CAD1793921.1"/>
    </source>
</evidence>
<keyword evidence="1" id="KW-0732">Signal</keyword>
<name>A0A7U7DF25_XANCJ</name>
<protein>
    <submittedName>
        <fullName evidence="2">Uncharacterized protein</fullName>
    </submittedName>
</protein>
<feature type="signal peptide" evidence="1">
    <location>
        <begin position="1"/>
        <end position="23"/>
    </location>
</feature>
<sequence>MKRRKFIQSSLVAGAAAAAPVGAAVIEGTARVFGEPASLTGGTANVTVTKMLLPLSRGGMPAEGWDRWSRLSAAVVQMFSDPAQRVVFNSDPQKFLATVGYDARALDAPTLSLLVALSAPEVQSAVHKKDYASLLSYLHVSGALDRPKPDALTQQMAKVLSTNLGIIKESLGLAPDSPLTGDIVQKFVSTGSASPSAADLAAIGNIAELVRVAPGQAVAGAFVVVVAAVETAVGVHAVAVLFTAITFVSSVSVTGQRPMDQVAAMSAFTGQMSRLDPEICESCSVAQRAAAMLGAPELYSEHAKLVIRNEVAAFLRAMQQVGLISYEEHAFPTIVDAVYEYGMRTIAP</sequence>
<evidence type="ECO:0000313" key="4">
    <source>
        <dbReference type="Proteomes" id="UP000514411"/>
    </source>
</evidence>
<dbReference type="AlphaFoldDB" id="A0A7U7DF25"/>
<dbReference type="EMBL" id="LR824643">
    <property type="protein sequence ID" value="CAD0333247.1"/>
    <property type="molecule type" value="Genomic_DNA"/>
</dbReference>
<dbReference type="RefSeq" id="WP_144422040.1">
    <property type="nucleotide sequence ID" value="NZ_CP076725.1"/>
</dbReference>
<organism evidence="2">
    <name type="scientific">Xanthomonas campestris pv. juglandis</name>
    <name type="common">Xanthomonas arboricola pv. juglandis</name>
    <dbReference type="NCBI Taxonomy" id="195709"/>
    <lineage>
        <taxon>Bacteria</taxon>
        <taxon>Pseudomonadati</taxon>
        <taxon>Pseudomonadota</taxon>
        <taxon>Gammaproteobacteria</taxon>
        <taxon>Lysobacterales</taxon>
        <taxon>Lysobacteraceae</taxon>
        <taxon>Xanthomonas</taxon>
    </lineage>
</organism>
<feature type="chain" id="PRO_5039824630" evidence="1">
    <location>
        <begin position="24"/>
        <end position="348"/>
    </location>
</feature>
<accession>A0A7U7DF25</accession>
<evidence type="ECO:0000313" key="2">
    <source>
        <dbReference type="EMBL" id="CAD0333247.1"/>
    </source>
</evidence>
<dbReference type="Proteomes" id="UP000514411">
    <property type="component" value="Chromosome"/>
</dbReference>
<reference evidence="2 4" key="1">
    <citation type="submission" date="2020-07" db="EMBL/GenBank/DDBJ databases">
        <authorList>
            <person name="Teixeira M."/>
        </authorList>
    </citation>
    <scope>NUCLEOTIDE SEQUENCE</scope>
    <source>
        <strain evidence="3">3</strain>
        <strain evidence="2">Xanthomonas arboricola pv. juglandis CPBF 427</strain>
    </source>
</reference>
<proteinExistence type="predicted"/>
<evidence type="ECO:0000256" key="1">
    <source>
        <dbReference type="SAM" id="SignalP"/>
    </source>
</evidence>